<evidence type="ECO:0000259" key="5">
    <source>
        <dbReference type="Pfam" id="PF23598"/>
    </source>
</evidence>
<name>A0A8T1N2H0_CARIL</name>
<sequence length="720" mass="82212">MAQQRKFMCFDCHPFMLGRFIARHEINRQISKVKTKIQHINYSRGTYGIENLGRGGEVTGLAVGRLREKRRSSAHACEDDTVGLVEDMNKLEARVIHGEPRRSVISIIGMAGLEYRVKEILQYLGKTILGLGKADFDTMSSEDLKEFLSKFLEERRYIIVLDDIWKTEVWDDLKAAFPDAENGSRIVLTTRFKDIALHADPRSPPQELCLLSDEDSWKLLSKKVCLEWNSTTTLPPWSEGLGRQIVKKCGGLPLAIVVLGGLLSRKEASYSEWLKVLQSVHWHLTQDPTLCADILALSYHDLPYYLKPCFLYLGLFPEDFEISARKLILLWVAEGFVQPRGQEPLEDVAEDYLEELIGRSMIQVAARKSNGRIKACIIHDLLREFAISKATEDRFLEVIHQDVKVKSFTRARLDSAIGKLVHLRYLGLRGTWLKTLPSSVCYLVKLQTLDLRSTLVSPIPAVVTKLQQLRHLFFNELREMVPSPPPSRTFLANLQTLHGLCINGTESVENVLNKLTNLRELELYGELELHEKALGMCIFNLKGLHCLKLNASGLRPSLAIPMLDFSSHTHLHKLHLVGLLNKTQTFPPNLTELSLQNSFLSEDPMEKLEKLPNLRVLKLKQSSYVGKEMICSSGGFPQLQVLKLSFLFYVETWRIAEKAMSNLRELEIVQCKRLKIVPRGLWPVTSLCILRLGYMPLDIEMKIQERQGENWYRIEHTLPI</sequence>
<keyword evidence="2" id="KW-0611">Plant defense</keyword>
<dbReference type="InterPro" id="IPR058922">
    <property type="entry name" value="WHD_DRP"/>
</dbReference>
<proteinExistence type="predicted"/>
<protein>
    <recommendedName>
        <fullName evidence="8">NB-ARC domain-containing protein</fullName>
    </recommendedName>
</protein>
<dbReference type="Proteomes" id="UP000811609">
    <property type="component" value="Chromosome 16"/>
</dbReference>
<dbReference type="Pfam" id="PF23559">
    <property type="entry name" value="WHD_DRP"/>
    <property type="match status" value="1"/>
</dbReference>
<dbReference type="PANTHER" id="PTHR23155">
    <property type="entry name" value="DISEASE RESISTANCE PROTEIN RP"/>
    <property type="match status" value="1"/>
</dbReference>
<dbReference type="Pfam" id="PF23598">
    <property type="entry name" value="LRR_14"/>
    <property type="match status" value="1"/>
</dbReference>
<dbReference type="FunFam" id="1.10.10.10:FF:000322">
    <property type="entry name" value="Probable disease resistance protein At1g63360"/>
    <property type="match status" value="1"/>
</dbReference>
<evidence type="ECO:0000313" key="7">
    <source>
        <dbReference type="Proteomes" id="UP000811609"/>
    </source>
</evidence>
<dbReference type="Pfam" id="PF00931">
    <property type="entry name" value="NB-ARC"/>
    <property type="match status" value="1"/>
</dbReference>
<accession>A0A8T1N2H0</accession>
<dbReference type="AlphaFoldDB" id="A0A8T1N2H0"/>
<gene>
    <name evidence="6" type="ORF">CIPAW_16G081900</name>
</gene>
<evidence type="ECO:0008006" key="8">
    <source>
        <dbReference type="Google" id="ProtNLM"/>
    </source>
</evidence>
<organism evidence="6 7">
    <name type="scientific">Carya illinoinensis</name>
    <name type="common">Pecan</name>
    <dbReference type="NCBI Taxonomy" id="32201"/>
    <lineage>
        <taxon>Eukaryota</taxon>
        <taxon>Viridiplantae</taxon>
        <taxon>Streptophyta</taxon>
        <taxon>Embryophyta</taxon>
        <taxon>Tracheophyta</taxon>
        <taxon>Spermatophyta</taxon>
        <taxon>Magnoliopsida</taxon>
        <taxon>eudicotyledons</taxon>
        <taxon>Gunneridae</taxon>
        <taxon>Pentapetalae</taxon>
        <taxon>rosids</taxon>
        <taxon>fabids</taxon>
        <taxon>Fagales</taxon>
        <taxon>Juglandaceae</taxon>
        <taxon>Carya</taxon>
    </lineage>
</organism>
<feature type="domain" description="Disease resistance R13L4/SHOC-2-like LRR" evidence="5">
    <location>
        <begin position="416"/>
        <end position="669"/>
    </location>
</feature>
<evidence type="ECO:0000313" key="6">
    <source>
        <dbReference type="EMBL" id="KAG6625226.1"/>
    </source>
</evidence>
<keyword evidence="7" id="KW-1185">Reference proteome</keyword>
<dbReference type="PANTHER" id="PTHR23155:SF1193">
    <property type="entry name" value="DISEASE RESISTANCE PROTEIN RPP13-RELATED"/>
    <property type="match status" value="1"/>
</dbReference>
<comment type="caution">
    <text evidence="6">The sequence shown here is derived from an EMBL/GenBank/DDBJ whole genome shotgun (WGS) entry which is preliminary data.</text>
</comment>
<evidence type="ECO:0000256" key="1">
    <source>
        <dbReference type="ARBA" id="ARBA00022737"/>
    </source>
</evidence>
<evidence type="ECO:0000259" key="3">
    <source>
        <dbReference type="Pfam" id="PF00931"/>
    </source>
</evidence>
<dbReference type="InterPro" id="IPR055414">
    <property type="entry name" value="LRR_R13L4/SHOC2-like"/>
</dbReference>
<feature type="domain" description="NB-ARC" evidence="3">
    <location>
        <begin position="120"/>
        <end position="225"/>
    </location>
</feature>
<reference evidence="6" key="1">
    <citation type="submission" date="2020-12" db="EMBL/GenBank/DDBJ databases">
        <title>WGS assembly of Carya illinoinensis cv. Pawnee.</title>
        <authorList>
            <person name="Platts A."/>
            <person name="Shu S."/>
            <person name="Wright S."/>
            <person name="Barry K."/>
            <person name="Edger P."/>
            <person name="Pires J.C."/>
            <person name="Schmutz J."/>
        </authorList>
    </citation>
    <scope>NUCLEOTIDE SEQUENCE</scope>
    <source>
        <tissue evidence="6">Leaf</tissue>
    </source>
</reference>
<dbReference type="InterPro" id="IPR044974">
    <property type="entry name" value="Disease_R_plants"/>
</dbReference>
<keyword evidence="1" id="KW-0677">Repeat</keyword>
<dbReference type="GO" id="GO:0098542">
    <property type="term" value="P:defense response to other organism"/>
    <property type="evidence" value="ECO:0007669"/>
    <property type="project" value="TreeGrafter"/>
</dbReference>
<feature type="domain" description="Disease resistance protein winged helix" evidence="4">
    <location>
        <begin position="315"/>
        <end position="386"/>
    </location>
</feature>
<dbReference type="EMBL" id="CM031824">
    <property type="protein sequence ID" value="KAG6625226.1"/>
    <property type="molecule type" value="Genomic_DNA"/>
</dbReference>
<evidence type="ECO:0000259" key="4">
    <source>
        <dbReference type="Pfam" id="PF23559"/>
    </source>
</evidence>
<dbReference type="GO" id="GO:0043531">
    <property type="term" value="F:ADP binding"/>
    <property type="evidence" value="ECO:0007669"/>
    <property type="project" value="InterPro"/>
</dbReference>
<evidence type="ECO:0000256" key="2">
    <source>
        <dbReference type="ARBA" id="ARBA00022821"/>
    </source>
</evidence>
<dbReference type="InterPro" id="IPR002182">
    <property type="entry name" value="NB-ARC"/>
</dbReference>